<dbReference type="GO" id="GO:0015948">
    <property type="term" value="P:methanogenesis"/>
    <property type="evidence" value="ECO:0007669"/>
    <property type="project" value="UniProtKB-UniRule"/>
</dbReference>
<dbReference type="EMBL" id="CP075546">
    <property type="protein sequence ID" value="QVV88633.1"/>
    <property type="molecule type" value="Genomic_DNA"/>
</dbReference>
<gene>
    <name evidence="4" type="primary">mcrC</name>
    <name evidence="4" type="ORF">KHC33_15120</name>
</gene>
<evidence type="ECO:0000256" key="1">
    <source>
        <dbReference type="ARBA" id="ARBA00022994"/>
    </source>
</evidence>
<comment type="subunit">
    <text evidence="2 3">MCR is composed of three subunits: alpha, beta, and gamma. The function of proteins C and D is not known.</text>
</comment>
<dbReference type="RefSeq" id="WP_214419442.1">
    <property type="nucleotide sequence ID" value="NZ_CP075546.1"/>
</dbReference>
<accession>A0A8E7EGW6</accession>
<name>A0A8E7EGW6_9EURY</name>
<keyword evidence="1 3" id="KW-0484">Methanogenesis</keyword>
<dbReference type="AlphaFoldDB" id="A0A8E7EGW6"/>
<evidence type="ECO:0000313" key="4">
    <source>
        <dbReference type="EMBL" id="QVV88633.1"/>
    </source>
</evidence>
<dbReference type="Proteomes" id="UP000680656">
    <property type="component" value="Chromosome"/>
</dbReference>
<evidence type="ECO:0000313" key="5">
    <source>
        <dbReference type="Proteomes" id="UP000680656"/>
    </source>
</evidence>
<dbReference type="PIRSF" id="PIRSF003137">
    <property type="entry name" value="McrC"/>
    <property type="match status" value="1"/>
</dbReference>
<evidence type="ECO:0000256" key="2">
    <source>
        <dbReference type="ARBA" id="ARBA00025920"/>
    </source>
</evidence>
<dbReference type="NCBIfam" id="TIGR03264">
    <property type="entry name" value="met_CoM_red_C"/>
    <property type="match status" value="1"/>
</dbReference>
<dbReference type="InterPro" id="IPR007687">
    <property type="entry name" value="Me_CoM_Rdtase_prot-C"/>
</dbReference>
<keyword evidence="5" id="KW-1185">Reference proteome</keyword>
<evidence type="ECO:0000256" key="3">
    <source>
        <dbReference type="PIRNR" id="PIRNR003137"/>
    </source>
</evidence>
<dbReference type="GeneID" id="65567423"/>
<dbReference type="InterPro" id="IPR026327">
    <property type="entry name" value="Me_CoM_Rdtase_prot-C-like"/>
</dbReference>
<dbReference type="KEGG" id="mrtj:KHC33_15120"/>
<proteinExistence type="predicted"/>
<sequence length="211" mass="22815">MPIGRVTQIVDCRESAGMGKGGALAQRGTISECRYPDVIIVGMSPGRRHVTKPVCDITSALRAQGVEYSISTMILNAGSGIPPDAPKSAGHVLGAYFGLNEKEIIQINRHKVAVLHHGNVRSHVVHKVRSILKDCEIPAIVVCQAPIDYEDFAKEGVKTALVMPTEANVRTKGTVMAIVSGITRGQTPSREKISEVIHEVMKLMKTSNLER</sequence>
<protein>
    <recommendedName>
        <fullName evidence="3">Methyl-coenzyme M reductase operon protein C</fullName>
    </recommendedName>
</protein>
<organism evidence="4 5">
    <name type="scientific">Methanospirillum purgamenti</name>
    <dbReference type="NCBI Taxonomy" id="2834276"/>
    <lineage>
        <taxon>Archaea</taxon>
        <taxon>Methanobacteriati</taxon>
        <taxon>Methanobacteriota</taxon>
        <taxon>Stenosarchaea group</taxon>
        <taxon>Methanomicrobia</taxon>
        <taxon>Methanomicrobiales</taxon>
        <taxon>Methanospirillaceae</taxon>
        <taxon>Methanospirillum</taxon>
    </lineage>
</organism>
<reference evidence="4 5" key="1">
    <citation type="submission" date="2021-05" db="EMBL/GenBank/DDBJ databases">
        <title>A novel Methanospirillum isolate from a pyrite-forming mixed culture.</title>
        <authorList>
            <person name="Bunk B."/>
            <person name="Sproer C."/>
            <person name="Spring S."/>
            <person name="Pester M."/>
        </authorList>
    </citation>
    <scope>NUCLEOTIDE SEQUENCE [LARGE SCALE GENOMIC DNA]</scope>
    <source>
        <strain evidence="4 5">J.3.6.1-F.2.7.3</strain>
    </source>
</reference>
<dbReference type="Pfam" id="PF04609">
    <property type="entry name" value="MCR_C"/>
    <property type="match status" value="1"/>
</dbReference>